<dbReference type="PANTHER" id="PTHR33209">
    <property type="entry name" value="PROTEASE 4"/>
    <property type="match status" value="1"/>
</dbReference>
<evidence type="ECO:0000259" key="8">
    <source>
        <dbReference type="Pfam" id="PF01343"/>
    </source>
</evidence>
<evidence type="ECO:0000256" key="6">
    <source>
        <dbReference type="ARBA" id="ARBA00023136"/>
    </source>
</evidence>
<evidence type="ECO:0000313" key="9">
    <source>
        <dbReference type="EMBL" id="MDQ2068863.1"/>
    </source>
</evidence>
<dbReference type="Pfam" id="PF01343">
    <property type="entry name" value="Peptidase_S49"/>
    <property type="match status" value="2"/>
</dbReference>
<evidence type="ECO:0000313" key="10">
    <source>
        <dbReference type="Proteomes" id="UP001239019"/>
    </source>
</evidence>
<evidence type="ECO:0000256" key="4">
    <source>
        <dbReference type="ARBA" id="ARBA00022801"/>
    </source>
</evidence>
<dbReference type="Gene3D" id="3.90.226.10">
    <property type="entry name" value="2-enoyl-CoA Hydratase, Chain A, domain 1"/>
    <property type="match status" value="3"/>
</dbReference>
<evidence type="ECO:0000256" key="5">
    <source>
        <dbReference type="ARBA" id="ARBA00022825"/>
    </source>
</evidence>
<evidence type="ECO:0000256" key="2">
    <source>
        <dbReference type="ARBA" id="ARBA00008683"/>
    </source>
</evidence>
<dbReference type="InterPro" id="IPR002142">
    <property type="entry name" value="Peptidase_S49"/>
</dbReference>
<dbReference type="CDD" id="cd07023">
    <property type="entry name" value="S49_Sppa_N_C"/>
    <property type="match status" value="1"/>
</dbReference>
<dbReference type="InterPro" id="IPR004635">
    <property type="entry name" value="Pept_S49_SppA"/>
</dbReference>
<reference evidence="9 10" key="1">
    <citation type="submission" date="2023-08" db="EMBL/GenBank/DDBJ databases">
        <title>Whole-genome sequencing of halo(alkali)philic microorganisms from hypersaline lakes.</title>
        <authorList>
            <person name="Sorokin D.Y."/>
            <person name="Abbas B."/>
            <person name="Merkel A.Y."/>
        </authorList>
    </citation>
    <scope>NUCLEOTIDE SEQUENCE [LARGE SCALE GENOMIC DNA]</scope>
    <source>
        <strain evidence="9 10">AB-CW4</strain>
    </source>
</reference>
<feature type="domain" description="Peptidase S49" evidence="8">
    <location>
        <begin position="133"/>
        <end position="278"/>
    </location>
</feature>
<dbReference type="PANTHER" id="PTHR33209:SF1">
    <property type="entry name" value="PEPTIDASE S49 DOMAIN-CONTAINING PROTEIN"/>
    <property type="match status" value="1"/>
</dbReference>
<keyword evidence="5" id="KW-0720">Serine protease</keyword>
<keyword evidence="6 7" id="KW-0472">Membrane</keyword>
<keyword evidence="7" id="KW-1133">Transmembrane helix</keyword>
<dbReference type="CDD" id="cd07018">
    <property type="entry name" value="S49_SppA_67K_type"/>
    <property type="match status" value="1"/>
</dbReference>
<feature type="transmembrane region" description="Helical" evidence="7">
    <location>
        <begin position="23"/>
        <end position="41"/>
    </location>
</feature>
<dbReference type="NCBIfam" id="TIGR00705">
    <property type="entry name" value="SppA_67K"/>
    <property type="match status" value="1"/>
</dbReference>
<sequence>MSDTQRTGVLGRVLRGFDLTRRVVVNLLFLIVVLVILVLAFSSPDKPEVERDVALVLNPSGLLVDQKSGTVVDRAMDRLMGQERPETLVRDVVRAIRLAADDDRVSALVLNLNNLHGGGLSKLQTVADELSAFRDTGKPVYALGDRFTQSQYFLAAQADEIFMHPGGMVLLTGFETYRNYYKGAIDMLDAEWNIFRVGEYKSFVEPYMRADMSDEDREARLTYLTSLWDAWLEDVAERRGMGSDDIQNYINGFPERLQGVDGDYARLTLELGLVDALLPRDAMRDRVMEVTGKDENNGSFRQISMGNYLEAMEDRKKRRRGGQIAVIPAVGPIMDGFHPPGTVGGDSTAALIREARRDDSVKAVVLLVDSPGGSAFASDVILRELELVQEAGKPVVASMGSVAASGGYWISMAADEIWAHPTTVTGSIGILSMFPTFEGTLDKIGITTDGVGTTEMSGAFRADRTMEEPMRRILQQGIEHGYREFIEKVAHHREMSLSEVDAVARGRVWSGVDAHRAGLVDHLGKLEQAIESAAALAELDEWHVRYREREPTWREQLIADFLGGAGAEMLDFTERRLHQAPHRRVLEQLRRDLEQLDAFNDPNHLYYYCDACVIRDY</sequence>
<keyword evidence="4" id="KW-0378">Hydrolase</keyword>
<comment type="subcellular location">
    <subcellularLocation>
        <location evidence="1">Membrane</location>
    </subcellularLocation>
</comment>
<keyword evidence="3" id="KW-0645">Protease</keyword>
<dbReference type="SUPFAM" id="SSF52096">
    <property type="entry name" value="ClpP/crotonase"/>
    <property type="match status" value="2"/>
</dbReference>
<accession>A0ABU0W521</accession>
<dbReference type="Proteomes" id="UP001239019">
    <property type="component" value="Unassembled WGS sequence"/>
</dbReference>
<dbReference type="NCBIfam" id="TIGR00706">
    <property type="entry name" value="SppA_dom"/>
    <property type="match status" value="1"/>
</dbReference>
<name>A0ABU0W521_9GAMM</name>
<dbReference type="InterPro" id="IPR047272">
    <property type="entry name" value="S49_SppA_C"/>
</dbReference>
<keyword evidence="10" id="KW-1185">Reference proteome</keyword>
<comment type="similarity">
    <text evidence="2">Belongs to the peptidase S49 family.</text>
</comment>
<evidence type="ECO:0000256" key="7">
    <source>
        <dbReference type="SAM" id="Phobius"/>
    </source>
</evidence>
<evidence type="ECO:0000256" key="1">
    <source>
        <dbReference type="ARBA" id="ARBA00004370"/>
    </source>
</evidence>
<dbReference type="InterPro" id="IPR029045">
    <property type="entry name" value="ClpP/crotonase-like_dom_sf"/>
</dbReference>
<organism evidence="9 10">
    <name type="scientific">Natronospira bacteriovora</name>
    <dbReference type="NCBI Taxonomy" id="3069753"/>
    <lineage>
        <taxon>Bacteria</taxon>
        <taxon>Pseudomonadati</taxon>
        <taxon>Pseudomonadota</taxon>
        <taxon>Gammaproteobacteria</taxon>
        <taxon>Natronospirales</taxon>
        <taxon>Natronospiraceae</taxon>
        <taxon>Natronospira</taxon>
    </lineage>
</organism>
<dbReference type="RefSeq" id="WP_306727361.1">
    <property type="nucleotide sequence ID" value="NZ_JAVDDT010000002.1"/>
</dbReference>
<dbReference type="EMBL" id="JAVDDT010000002">
    <property type="protein sequence ID" value="MDQ2068863.1"/>
    <property type="molecule type" value="Genomic_DNA"/>
</dbReference>
<keyword evidence="7" id="KW-0812">Transmembrane</keyword>
<evidence type="ECO:0000256" key="3">
    <source>
        <dbReference type="ARBA" id="ARBA00022670"/>
    </source>
</evidence>
<proteinExistence type="inferred from homology"/>
<dbReference type="InterPro" id="IPR004634">
    <property type="entry name" value="Pept_S49_pIV"/>
</dbReference>
<comment type="caution">
    <text evidence="9">The sequence shown here is derived from an EMBL/GenBank/DDBJ whole genome shotgun (WGS) entry which is preliminary data.</text>
</comment>
<feature type="domain" description="Peptidase S49" evidence="8">
    <location>
        <begin position="389"/>
        <end position="539"/>
    </location>
</feature>
<dbReference type="InterPro" id="IPR047217">
    <property type="entry name" value="S49_SppA_67K_type_N"/>
</dbReference>
<gene>
    <name evidence="9" type="primary">sppA</name>
    <name evidence="9" type="ORF">RBH19_03115</name>
</gene>
<protein>
    <submittedName>
        <fullName evidence="9">Signal peptide peptidase SppA</fullName>
    </submittedName>
</protein>
<dbReference type="PIRSF" id="PIRSF001217">
    <property type="entry name" value="Protease_4_SppA"/>
    <property type="match status" value="1"/>
</dbReference>